<keyword evidence="13" id="KW-1185">Reference proteome</keyword>
<dbReference type="RefSeq" id="WP_049742654.1">
    <property type="nucleotide sequence ID" value="NZ_BJON01000011.1"/>
</dbReference>
<dbReference type="Proteomes" id="UP000036834">
    <property type="component" value="Unassembled WGS sequence"/>
</dbReference>
<dbReference type="NCBIfam" id="TIGR01856">
    <property type="entry name" value="hisJ_fam"/>
    <property type="match status" value="1"/>
</dbReference>
<dbReference type="InterPro" id="IPR004013">
    <property type="entry name" value="PHP_dom"/>
</dbReference>
<dbReference type="Gene3D" id="3.20.20.140">
    <property type="entry name" value="Metal-dependent hydrolases"/>
    <property type="match status" value="1"/>
</dbReference>
<evidence type="ECO:0000256" key="1">
    <source>
        <dbReference type="ARBA" id="ARBA00004970"/>
    </source>
</evidence>
<dbReference type="PANTHER" id="PTHR21039">
    <property type="entry name" value="HISTIDINOL PHOSPHATASE-RELATED"/>
    <property type="match status" value="1"/>
</dbReference>
<dbReference type="CDD" id="cd12110">
    <property type="entry name" value="PHP_HisPPase_Hisj_like"/>
    <property type="match status" value="1"/>
</dbReference>
<dbReference type="Pfam" id="PF02811">
    <property type="entry name" value="PHP"/>
    <property type="match status" value="1"/>
</dbReference>
<accession>A0A0K9YJ43</accession>
<keyword evidence="4 8" id="KW-0028">Amino-acid biosynthesis</keyword>
<keyword evidence="5 8" id="KW-0378">Hydrolase</keyword>
<feature type="domain" description="PHP" evidence="9">
    <location>
        <begin position="68"/>
        <end position="258"/>
    </location>
</feature>
<dbReference type="NCBIfam" id="NF005235">
    <property type="entry name" value="PRK06740.1"/>
    <property type="match status" value="1"/>
</dbReference>
<reference evidence="12" key="1">
    <citation type="submission" date="2015-07" db="EMBL/GenBank/DDBJ databases">
        <title>Genome sequencing project for genomic taxonomy and phylogenomics of Bacillus-like bacteria.</title>
        <authorList>
            <person name="Liu B."/>
            <person name="Wang J."/>
            <person name="Zhu Y."/>
            <person name="Liu G."/>
            <person name="Chen Q."/>
            <person name="Chen Z."/>
            <person name="Lan J."/>
            <person name="Che J."/>
            <person name="Ge C."/>
            <person name="Shi H."/>
            <person name="Pan Z."/>
            <person name="Liu X."/>
        </authorList>
    </citation>
    <scope>NUCLEOTIDE SEQUENCE [LARGE SCALE GENOMIC DNA]</scope>
    <source>
        <strain evidence="12">DSM 9887</strain>
    </source>
</reference>
<comment type="catalytic activity">
    <reaction evidence="7 8">
        <text>L-histidinol phosphate + H2O = L-histidinol + phosphate</text>
        <dbReference type="Rhea" id="RHEA:14465"/>
        <dbReference type="ChEBI" id="CHEBI:15377"/>
        <dbReference type="ChEBI" id="CHEBI:43474"/>
        <dbReference type="ChEBI" id="CHEBI:57699"/>
        <dbReference type="ChEBI" id="CHEBI:57980"/>
        <dbReference type="EC" id="3.1.3.15"/>
    </reaction>
</comment>
<evidence type="ECO:0000256" key="2">
    <source>
        <dbReference type="ARBA" id="ARBA00009152"/>
    </source>
</evidence>
<evidence type="ECO:0000256" key="7">
    <source>
        <dbReference type="ARBA" id="ARBA00049158"/>
    </source>
</evidence>
<dbReference type="InterPro" id="IPR010140">
    <property type="entry name" value="Histidinol_P_phosphatase_HisJ"/>
</dbReference>
<evidence type="ECO:0000259" key="9">
    <source>
        <dbReference type="Pfam" id="PF02811"/>
    </source>
</evidence>
<dbReference type="GO" id="GO:0004401">
    <property type="term" value="F:histidinol-phosphatase activity"/>
    <property type="evidence" value="ECO:0007669"/>
    <property type="project" value="UniProtKB-UniRule"/>
</dbReference>
<evidence type="ECO:0000256" key="6">
    <source>
        <dbReference type="ARBA" id="ARBA00023102"/>
    </source>
</evidence>
<dbReference type="Proteomes" id="UP000319578">
    <property type="component" value="Unassembled WGS sequence"/>
</dbReference>
<evidence type="ECO:0000256" key="8">
    <source>
        <dbReference type="RuleBase" id="RU366003"/>
    </source>
</evidence>
<dbReference type="EMBL" id="BJON01000011">
    <property type="protein sequence ID" value="GED69235.1"/>
    <property type="molecule type" value="Genomic_DNA"/>
</dbReference>
<evidence type="ECO:0000256" key="5">
    <source>
        <dbReference type="ARBA" id="ARBA00022801"/>
    </source>
</evidence>
<dbReference type="GO" id="GO:0000105">
    <property type="term" value="P:L-histidine biosynthetic process"/>
    <property type="evidence" value="ECO:0007669"/>
    <property type="project" value="UniProtKB-UniRule"/>
</dbReference>
<organism evidence="11 12">
    <name type="scientific">Brevibacillus reuszeri</name>
    <dbReference type="NCBI Taxonomy" id="54915"/>
    <lineage>
        <taxon>Bacteria</taxon>
        <taxon>Bacillati</taxon>
        <taxon>Bacillota</taxon>
        <taxon>Bacilli</taxon>
        <taxon>Bacillales</taxon>
        <taxon>Paenibacillaceae</taxon>
        <taxon>Brevibacillus</taxon>
    </lineage>
</organism>
<evidence type="ECO:0000313" key="11">
    <source>
        <dbReference type="EMBL" id="KNB68722.1"/>
    </source>
</evidence>
<dbReference type="SUPFAM" id="SSF89550">
    <property type="entry name" value="PHP domain-like"/>
    <property type="match status" value="1"/>
</dbReference>
<comment type="pathway">
    <text evidence="1 8">Amino-acid biosynthesis; L-histidine biosynthesis; L-histidine from 5-phospho-alpha-D-ribose 1-diphosphate: step 8/9.</text>
</comment>
<reference evidence="10 13" key="3">
    <citation type="submission" date="2019-06" db="EMBL/GenBank/DDBJ databases">
        <title>Whole genome shotgun sequence of Brevibacillus reuszeri NBRC 15719.</title>
        <authorList>
            <person name="Hosoyama A."/>
            <person name="Uohara A."/>
            <person name="Ohji S."/>
            <person name="Ichikawa N."/>
        </authorList>
    </citation>
    <scope>NUCLEOTIDE SEQUENCE [LARGE SCALE GENOMIC DNA]</scope>
    <source>
        <strain evidence="10 13">NBRC 15719</strain>
    </source>
</reference>
<evidence type="ECO:0000256" key="4">
    <source>
        <dbReference type="ARBA" id="ARBA00022605"/>
    </source>
</evidence>
<dbReference type="UniPathway" id="UPA00031">
    <property type="reaction ID" value="UER00013"/>
</dbReference>
<evidence type="ECO:0000313" key="12">
    <source>
        <dbReference type="Proteomes" id="UP000036834"/>
    </source>
</evidence>
<dbReference type="InterPro" id="IPR016195">
    <property type="entry name" value="Pol/histidinol_Pase-like"/>
</dbReference>
<keyword evidence="6 8" id="KW-0368">Histidine biosynthesis</keyword>
<dbReference type="EC" id="3.1.3.15" evidence="3 8"/>
<evidence type="ECO:0000313" key="10">
    <source>
        <dbReference type="EMBL" id="GED69235.1"/>
    </source>
</evidence>
<gene>
    <name evidence="10" type="primary">hisK_1</name>
    <name evidence="11" type="ORF">ADS79_32680</name>
    <name evidence="10" type="ORF">BRE01_29370</name>
</gene>
<dbReference type="OrthoDB" id="9775255at2"/>
<comment type="caution">
    <text evidence="11">The sequence shown here is derived from an EMBL/GenBank/DDBJ whole genome shotgun (WGS) entry which is preliminary data.</text>
</comment>
<protein>
    <recommendedName>
        <fullName evidence="3 8">Histidinol-phosphatase</fullName>
        <shortName evidence="8">HolPase</shortName>
        <ecNumber evidence="3 8">3.1.3.15</ecNumber>
    </recommendedName>
</protein>
<dbReference type="EMBL" id="LGIQ01000017">
    <property type="protein sequence ID" value="KNB68722.1"/>
    <property type="molecule type" value="Genomic_DNA"/>
</dbReference>
<comment type="similarity">
    <text evidence="2 8">Belongs to the PHP hydrolase family. HisK subfamily.</text>
</comment>
<dbReference type="GO" id="GO:0005737">
    <property type="term" value="C:cytoplasm"/>
    <property type="evidence" value="ECO:0007669"/>
    <property type="project" value="TreeGrafter"/>
</dbReference>
<evidence type="ECO:0000313" key="13">
    <source>
        <dbReference type="Proteomes" id="UP000319578"/>
    </source>
</evidence>
<evidence type="ECO:0000256" key="3">
    <source>
        <dbReference type="ARBA" id="ARBA00013085"/>
    </source>
</evidence>
<proteinExistence type="inferred from homology"/>
<dbReference type="STRING" id="54915.ADS79_32680"/>
<name>A0A0K9YJ43_9BACL</name>
<dbReference type="PANTHER" id="PTHR21039:SF0">
    <property type="entry name" value="HISTIDINOL-PHOSPHATASE"/>
    <property type="match status" value="1"/>
</dbReference>
<sequence length="331" mass="38516">MRVDFHVHLEEGPYSSQWLHQLTETLGSLLGDEKDGGRREWAYEMVGQLAKRLRQGPYSREWLDLYRAYAKQTGIEAVCIVEHMYRFAELRELYEQHVHLSEDRLGQIQRRWLDRVMNDSLHAYTAFLQGEKQRWHDDGVELRIGIELDYFPGAESELAHVIEAYPWDVCMGSVHFIQGWGFHHPETKDKFGRMDLPVLYGRYFDLVQQAVESKLFDVIAHIDGIKLFGYRPDETALLAYYQRVARALRRWDVATEISTGYLSSPMREISPSLRMLEILAHHEVPITTSSNAFFPDQVGQHLDEAHAQLKRAGITAISSFEKRKRSLLPLD</sequence>
<dbReference type="AlphaFoldDB" id="A0A0K9YJ43"/>
<reference evidence="11" key="2">
    <citation type="submission" date="2015-07" db="EMBL/GenBank/DDBJ databases">
        <title>MeaNS - Measles Nucleotide Surveillance Program.</title>
        <authorList>
            <person name="Tran T."/>
            <person name="Druce J."/>
        </authorList>
    </citation>
    <scope>NUCLEOTIDE SEQUENCE</scope>
    <source>
        <strain evidence="11">DSM 9887</strain>
    </source>
</reference>
<dbReference type="PATRIC" id="fig|54915.3.peg.648"/>